<dbReference type="GO" id="GO:0016405">
    <property type="term" value="F:CoA-ligase activity"/>
    <property type="evidence" value="ECO:0007669"/>
    <property type="project" value="TreeGrafter"/>
</dbReference>
<evidence type="ECO:0000256" key="2">
    <source>
        <dbReference type="ARBA" id="ARBA00022598"/>
    </source>
</evidence>
<feature type="domain" description="AMP-dependent synthetase/ligase" evidence="3">
    <location>
        <begin position="36"/>
        <end position="143"/>
    </location>
</feature>
<keyword evidence="2" id="KW-0436">Ligase</keyword>
<dbReference type="SUPFAM" id="SSF56801">
    <property type="entry name" value="Acetyl-CoA synthetase-like"/>
    <property type="match status" value="1"/>
</dbReference>
<protein>
    <recommendedName>
        <fullName evidence="7">AMP-dependent synthetase/ligase domain-containing protein</fullName>
    </recommendedName>
</protein>
<comment type="caution">
    <text evidence="5">The sequence shown here is derived from an EMBL/GenBank/DDBJ whole genome shotgun (WGS) entry which is preliminary data.</text>
</comment>
<sequence>MAPTIYTSPYPPRPLYNHSVFTHLFFSQPGDPDNVGGYPGSAPAFIDAPTGTSLSRAQLKQFALSFGYGVRKTFSAKRGDTILVYSQNSLTWPVVTFGAVAAGLRCTLANSAYNARELAFQYTDSGANLIFASEEGVPTARETLKSLGLSTDDSNKRIVVMSSGLAWAGGPSLPIIPDSQGLSTVADLLHLGSLKEEEKFDGDLANETALTDAFDQTTHKNITSVLESVRPVFPAIGPNDTMLGVLPFYHIYGAVKLLHFPFLCGSPVAVMARFDPEQFCANVERYSATVALIVPPVLVVLARHPAVDKYDMSSIHTLLSGAAPLGAALSKQVASRLLLKRKGKGPVYILQGMCDESLHRDCDVNPLRVGYGLTETSPTTHITPIEGAGSHLGSIGVLLPNLEARLIVDGDGNGEIDAAEGQPGEIWLRGPTVMKGYLNNPTATADAITPDGWFKTGDIATRDADGYYRVVDRRKELIKYKGFQVPPAELESVLLTHPDIADTAVIGVESAKEATELPRAYVVHACPESMETETQKIAFSENVKKWIQTKVARHKFLRGGVVVIDAIPKSAAGKILRRELRDKAKEELAGRDPSDDNIKARL</sequence>
<dbReference type="Pfam" id="PF00501">
    <property type="entry name" value="AMP-binding"/>
    <property type="match status" value="3"/>
</dbReference>
<dbReference type="InterPro" id="IPR000873">
    <property type="entry name" value="AMP-dep_synth/lig_dom"/>
</dbReference>
<dbReference type="Gene3D" id="3.40.50.980">
    <property type="match status" value="2"/>
</dbReference>
<evidence type="ECO:0000256" key="1">
    <source>
        <dbReference type="ARBA" id="ARBA00006432"/>
    </source>
</evidence>
<dbReference type="InParanoid" id="A0A409XG73"/>
<dbReference type="Gene3D" id="3.30.300.30">
    <property type="match status" value="1"/>
</dbReference>
<reference evidence="5 6" key="1">
    <citation type="journal article" date="2018" name="Evol. Lett.">
        <title>Horizontal gene cluster transfer increased hallucinogenic mushroom diversity.</title>
        <authorList>
            <person name="Reynolds H.T."/>
            <person name="Vijayakumar V."/>
            <person name="Gluck-Thaler E."/>
            <person name="Korotkin H.B."/>
            <person name="Matheny P.B."/>
            <person name="Slot J.C."/>
        </authorList>
    </citation>
    <scope>NUCLEOTIDE SEQUENCE [LARGE SCALE GENOMIC DNA]</scope>
    <source>
        <strain evidence="5 6">2631</strain>
    </source>
</reference>
<dbReference type="PANTHER" id="PTHR24096:SF149">
    <property type="entry name" value="AMP-BINDING DOMAIN-CONTAINING PROTEIN-RELATED"/>
    <property type="match status" value="1"/>
</dbReference>
<dbReference type="Gene3D" id="2.30.38.10">
    <property type="entry name" value="Luciferase, Domain 3"/>
    <property type="match status" value="1"/>
</dbReference>
<dbReference type="OrthoDB" id="1898221at2759"/>
<evidence type="ECO:0000259" key="3">
    <source>
        <dbReference type="Pfam" id="PF00501"/>
    </source>
</evidence>
<dbReference type="InterPro" id="IPR045851">
    <property type="entry name" value="AMP-bd_C_sf"/>
</dbReference>
<comment type="similarity">
    <text evidence="1">Belongs to the ATP-dependent AMP-binding enzyme family.</text>
</comment>
<evidence type="ECO:0000313" key="5">
    <source>
        <dbReference type="EMBL" id="PPQ89783.1"/>
    </source>
</evidence>
<feature type="domain" description="AMP-dependent synthetase/ligase" evidence="3">
    <location>
        <begin position="217"/>
        <end position="336"/>
    </location>
</feature>
<dbReference type="FunCoup" id="A0A409XG73">
    <property type="interactions" value="322"/>
</dbReference>
<dbReference type="EMBL" id="NHYD01001825">
    <property type="protein sequence ID" value="PPQ89783.1"/>
    <property type="molecule type" value="Genomic_DNA"/>
</dbReference>
<proteinExistence type="inferred from homology"/>
<evidence type="ECO:0000259" key="4">
    <source>
        <dbReference type="Pfam" id="PF13193"/>
    </source>
</evidence>
<name>A0A409XG73_PSICY</name>
<dbReference type="CDD" id="cd05911">
    <property type="entry name" value="Firefly_Luc_like"/>
    <property type="match status" value="1"/>
</dbReference>
<dbReference type="PANTHER" id="PTHR24096">
    <property type="entry name" value="LONG-CHAIN-FATTY-ACID--COA LIGASE"/>
    <property type="match status" value="1"/>
</dbReference>
<organism evidence="5 6">
    <name type="scientific">Psilocybe cyanescens</name>
    <dbReference type="NCBI Taxonomy" id="93625"/>
    <lineage>
        <taxon>Eukaryota</taxon>
        <taxon>Fungi</taxon>
        <taxon>Dikarya</taxon>
        <taxon>Basidiomycota</taxon>
        <taxon>Agaricomycotina</taxon>
        <taxon>Agaricomycetes</taxon>
        <taxon>Agaricomycetidae</taxon>
        <taxon>Agaricales</taxon>
        <taxon>Agaricineae</taxon>
        <taxon>Strophariaceae</taxon>
        <taxon>Psilocybe</taxon>
    </lineage>
</organism>
<dbReference type="Proteomes" id="UP000283269">
    <property type="component" value="Unassembled WGS sequence"/>
</dbReference>
<dbReference type="AlphaFoldDB" id="A0A409XG73"/>
<dbReference type="Pfam" id="PF13193">
    <property type="entry name" value="AMP-binding_C"/>
    <property type="match status" value="1"/>
</dbReference>
<evidence type="ECO:0000313" key="6">
    <source>
        <dbReference type="Proteomes" id="UP000283269"/>
    </source>
</evidence>
<accession>A0A409XG73</accession>
<gene>
    <name evidence="5" type="ORF">CVT25_008160</name>
</gene>
<keyword evidence="6" id="KW-1185">Reference proteome</keyword>
<feature type="domain" description="AMP-binding enzyme C-terminal" evidence="4">
    <location>
        <begin position="489"/>
        <end position="574"/>
    </location>
</feature>
<dbReference type="STRING" id="93625.A0A409XG73"/>
<feature type="domain" description="AMP-dependent synthetase/ligase" evidence="3">
    <location>
        <begin position="364"/>
        <end position="438"/>
    </location>
</feature>
<evidence type="ECO:0008006" key="7">
    <source>
        <dbReference type="Google" id="ProtNLM"/>
    </source>
</evidence>
<dbReference type="InterPro" id="IPR025110">
    <property type="entry name" value="AMP-bd_C"/>
</dbReference>